<organism evidence="2 3">
    <name type="scientific">Peteryoungia algae</name>
    <dbReference type="NCBI Taxonomy" id="2919917"/>
    <lineage>
        <taxon>Bacteria</taxon>
        <taxon>Pseudomonadati</taxon>
        <taxon>Pseudomonadota</taxon>
        <taxon>Alphaproteobacteria</taxon>
        <taxon>Hyphomicrobiales</taxon>
        <taxon>Rhizobiaceae</taxon>
        <taxon>Peteryoungia</taxon>
    </lineage>
</organism>
<feature type="compositionally biased region" description="Basic and acidic residues" evidence="1">
    <location>
        <begin position="45"/>
        <end position="75"/>
    </location>
</feature>
<gene>
    <name evidence="2" type="ORF">MKJ03_11460</name>
</gene>
<feature type="compositionally biased region" description="Gly residues" evidence="1">
    <location>
        <begin position="7"/>
        <end position="17"/>
    </location>
</feature>
<feature type="region of interest" description="Disordered" evidence="1">
    <location>
        <begin position="1"/>
        <end position="86"/>
    </location>
</feature>
<comment type="caution">
    <text evidence="2">The sequence shown here is derived from an EMBL/GenBank/DDBJ whole genome shotgun (WGS) entry which is preliminary data.</text>
</comment>
<dbReference type="EMBL" id="JALAYX010000003">
    <property type="protein sequence ID" value="MCJ8238948.1"/>
    <property type="molecule type" value="Genomic_DNA"/>
</dbReference>
<dbReference type="RefSeq" id="WP_245136724.1">
    <property type="nucleotide sequence ID" value="NZ_CP128477.1"/>
</dbReference>
<reference evidence="2 3" key="1">
    <citation type="submission" date="2022-03" db="EMBL/GenBank/DDBJ databases">
        <title>Rhizobium SSM4.3 sp. nov., isolated from Sediment (Gouqi Island).</title>
        <authorList>
            <person name="Chen G."/>
        </authorList>
    </citation>
    <scope>NUCLEOTIDE SEQUENCE [LARGE SCALE GENOMIC DNA]</scope>
    <source>
        <strain evidence="2 3">SSM4.3</strain>
    </source>
</reference>
<sequence length="217" mass="24183">MMRNCGGIDGPGAGEGGNQIPKILGQPRCFGKQTTASSGLLADKNLTRTARDTRTSQRSRSDVPERQTARKDRPILGEADIPPQLGRKMRRQIAKLSPPPAGTDQGGQQSPGAKVLQQFIHPLGERIGNYRLIFVHDLSVPERRRAQVLSLMKMRRDTSERTRSHALAASHVSMVENAEKGRKYDCSDSHRVHRTVVDDPTHIEDTDPPERRIRMVK</sequence>
<evidence type="ECO:0000313" key="3">
    <source>
        <dbReference type="Proteomes" id="UP001522662"/>
    </source>
</evidence>
<accession>A0ABT0D0J6</accession>
<proteinExistence type="predicted"/>
<evidence type="ECO:0000256" key="1">
    <source>
        <dbReference type="SAM" id="MobiDB-lite"/>
    </source>
</evidence>
<keyword evidence="3" id="KW-1185">Reference proteome</keyword>
<protein>
    <submittedName>
        <fullName evidence="2">Uncharacterized protein</fullName>
    </submittedName>
</protein>
<name>A0ABT0D0J6_9HYPH</name>
<dbReference type="Proteomes" id="UP001522662">
    <property type="component" value="Unassembled WGS sequence"/>
</dbReference>
<evidence type="ECO:0000313" key="2">
    <source>
        <dbReference type="EMBL" id="MCJ8238948.1"/>
    </source>
</evidence>